<dbReference type="EMBL" id="AMFJ01034404">
    <property type="protein sequence ID" value="EKD29451.1"/>
    <property type="molecule type" value="Genomic_DNA"/>
</dbReference>
<dbReference type="Pfam" id="PF18895">
    <property type="entry name" value="T4SS_pilin"/>
    <property type="match status" value="1"/>
</dbReference>
<evidence type="ECO:0000256" key="1">
    <source>
        <dbReference type="SAM" id="Phobius"/>
    </source>
</evidence>
<dbReference type="InterPro" id="IPR043993">
    <property type="entry name" value="T4SS_pilin"/>
</dbReference>
<evidence type="ECO:0000313" key="2">
    <source>
        <dbReference type="EMBL" id="EKD29451.1"/>
    </source>
</evidence>
<feature type="transmembrane region" description="Helical" evidence="1">
    <location>
        <begin position="259"/>
        <end position="279"/>
    </location>
</feature>
<feature type="transmembrane region" description="Helical" evidence="1">
    <location>
        <begin position="87"/>
        <end position="105"/>
    </location>
</feature>
<sequence length="316" mass="35237">MYQNLRTIIFTFLLLASIVGFFDTTFAEPPTTRDLDLRYDASNGTTREGYIETFKSSFGTFFFGWDLTGEKGAKYLMITIARDLKNVVTLLAVVYLFIMVIKIIFSGGSEEDVKKWRLGIIYTSIGIIVMQIAYTLIATLFDRQVSGVTAFDFLDKIIYPFVRMLELLASFAFLAMAFYAFYRIISAGGSDDKVKKGKQTIIFALIGFLLLKIPRVLVESIYGRAQCDSGLFGICQITSPELGATVRIMTTAINYFNGFVGLITVILIIYAGFLVLTGAGDDEKLKKAKSIIKYALVGIFLLVASYALFNFFVLKG</sequence>
<feature type="transmembrane region" description="Helical" evidence="1">
    <location>
        <begin position="291"/>
        <end position="313"/>
    </location>
</feature>
<keyword evidence="1" id="KW-1133">Transmembrane helix</keyword>
<keyword evidence="1" id="KW-0812">Transmembrane</keyword>
<protein>
    <submittedName>
        <fullName evidence="2">Uncharacterized protein</fullName>
    </submittedName>
</protein>
<proteinExistence type="predicted"/>
<reference evidence="2" key="1">
    <citation type="journal article" date="2012" name="Science">
        <title>Fermentation, hydrogen, and sulfur metabolism in multiple uncultivated bacterial phyla.</title>
        <authorList>
            <person name="Wrighton K.C."/>
            <person name="Thomas B.C."/>
            <person name="Sharon I."/>
            <person name="Miller C.S."/>
            <person name="Castelle C.J."/>
            <person name="VerBerkmoes N.C."/>
            <person name="Wilkins M.J."/>
            <person name="Hettich R.L."/>
            <person name="Lipton M.S."/>
            <person name="Williams K.H."/>
            <person name="Long P.E."/>
            <person name="Banfield J.F."/>
        </authorList>
    </citation>
    <scope>NUCLEOTIDE SEQUENCE [LARGE SCALE GENOMIC DNA]</scope>
</reference>
<gene>
    <name evidence="2" type="ORF">ACD_78C00404G0002</name>
</gene>
<dbReference type="AlphaFoldDB" id="K1XWW8"/>
<feature type="transmembrane region" description="Helical" evidence="1">
    <location>
        <begin position="157"/>
        <end position="181"/>
    </location>
</feature>
<feature type="transmembrane region" description="Helical" evidence="1">
    <location>
        <begin position="117"/>
        <end position="137"/>
    </location>
</feature>
<accession>K1XWW8</accession>
<organism evidence="2">
    <name type="scientific">uncultured bacterium</name>
    <name type="common">gcode 4</name>
    <dbReference type="NCBI Taxonomy" id="1234023"/>
    <lineage>
        <taxon>Bacteria</taxon>
        <taxon>environmental samples</taxon>
    </lineage>
</organism>
<feature type="transmembrane region" description="Helical" evidence="1">
    <location>
        <begin position="201"/>
        <end position="218"/>
    </location>
</feature>
<keyword evidence="1" id="KW-0472">Membrane</keyword>
<comment type="caution">
    <text evidence="2">The sequence shown here is derived from an EMBL/GenBank/DDBJ whole genome shotgun (WGS) entry which is preliminary data.</text>
</comment>
<name>K1XWW8_9BACT</name>